<keyword evidence="8" id="KW-0472">Membrane</keyword>
<dbReference type="PRINTS" id="PR00344">
    <property type="entry name" value="BCTRLSENSOR"/>
</dbReference>
<dbReference type="InterPro" id="IPR004358">
    <property type="entry name" value="Sig_transdc_His_kin-like_C"/>
</dbReference>
<dbReference type="EMBL" id="JAHYXK010000039">
    <property type="protein sequence ID" value="MBW7469355.1"/>
    <property type="molecule type" value="Genomic_DNA"/>
</dbReference>
<evidence type="ECO:0000256" key="8">
    <source>
        <dbReference type="SAM" id="Phobius"/>
    </source>
</evidence>
<keyword evidence="8" id="KW-1133">Transmembrane helix</keyword>
<dbReference type="InterPro" id="IPR035965">
    <property type="entry name" value="PAS-like_dom_sf"/>
</dbReference>
<dbReference type="PROSITE" id="PS50109">
    <property type="entry name" value="HIS_KIN"/>
    <property type="match status" value="1"/>
</dbReference>
<dbReference type="PANTHER" id="PTHR43065:SF46">
    <property type="entry name" value="C4-DICARBOXYLATE TRANSPORT SENSOR PROTEIN DCTB"/>
    <property type="match status" value="1"/>
</dbReference>
<dbReference type="SUPFAM" id="SSF55874">
    <property type="entry name" value="ATPase domain of HSP90 chaperone/DNA topoisomerase II/histidine kinase"/>
    <property type="match status" value="1"/>
</dbReference>
<protein>
    <recommendedName>
        <fullName evidence="2">histidine kinase</fullName>
        <ecNumber evidence="2">2.7.13.3</ecNumber>
    </recommendedName>
</protein>
<dbReference type="EC" id="2.7.13.3" evidence="2"/>
<keyword evidence="7" id="KW-0902">Two-component regulatory system</keyword>
<keyword evidence="8" id="KW-0812">Transmembrane</keyword>
<evidence type="ECO:0000256" key="2">
    <source>
        <dbReference type="ARBA" id="ARBA00012438"/>
    </source>
</evidence>
<reference evidence="10 11" key="1">
    <citation type="journal article" date="2016" name="Int. J. Syst. Evol. Microbiol.">
        <title>Pontibacter aydingkolensis sp. nov., isolated from soil of a salt lake.</title>
        <authorList>
            <person name="Osman G."/>
            <person name="Zhang T."/>
            <person name="Lou K."/>
            <person name="Gao Y."/>
            <person name="Chang W."/>
            <person name="Lin Q."/>
            <person name="Yang H.M."/>
            <person name="Huo X.D."/>
            <person name="Wang N."/>
        </authorList>
    </citation>
    <scope>NUCLEOTIDE SEQUENCE [LARGE SCALE GENOMIC DNA]</scope>
    <source>
        <strain evidence="10 11">KACC 19255</strain>
    </source>
</reference>
<comment type="catalytic activity">
    <reaction evidence="1">
        <text>ATP + protein L-histidine = ADP + protein N-phospho-L-histidine.</text>
        <dbReference type="EC" id="2.7.13.3"/>
    </reaction>
</comment>
<dbReference type="InterPro" id="IPR036890">
    <property type="entry name" value="HATPase_C_sf"/>
</dbReference>
<keyword evidence="6" id="KW-0067">ATP-binding</keyword>
<accession>A0ABS7CZW0</accession>
<evidence type="ECO:0000256" key="5">
    <source>
        <dbReference type="ARBA" id="ARBA00022777"/>
    </source>
</evidence>
<evidence type="ECO:0000313" key="11">
    <source>
        <dbReference type="Proteomes" id="UP000813018"/>
    </source>
</evidence>
<dbReference type="SMART" id="SM00387">
    <property type="entry name" value="HATPase_c"/>
    <property type="match status" value="1"/>
</dbReference>
<evidence type="ECO:0000259" key="9">
    <source>
        <dbReference type="PROSITE" id="PS50109"/>
    </source>
</evidence>
<dbReference type="InterPro" id="IPR005467">
    <property type="entry name" value="His_kinase_dom"/>
</dbReference>
<dbReference type="InterPro" id="IPR003594">
    <property type="entry name" value="HATPase_dom"/>
</dbReference>
<feature type="transmembrane region" description="Helical" evidence="8">
    <location>
        <begin position="12"/>
        <end position="29"/>
    </location>
</feature>
<dbReference type="Proteomes" id="UP000813018">
    <property type="component" value="Unassembled WGS sequence"/>
</dbReference>
<dbReference type="SUPFAM" id="SSF55785">
    <property type="entry name" value="PYP-like sensor domain (PAS domain)"/>
    <property type="match status" value="1"/>
</dbReference>
<organism evidence="10 11">
    <name type="scientific">Pontibacter aydingkolensis</name>
    <dbReference type="NCBI Taxonomy" id="1911536"/>
    <lineage>
        <taxon>Bacteria</taxon>
        <taxon>Pseudomonadati</taxon>
        <taxon>Bacteroidota</taxon>
        <taxon>Cytophagia</taxon>
        <taxon>Cytophagales</taxon>
        <taxon>Hymenobacteraceae</taxon>
        <taxon>Pontibacter</taxon>
    </lineage>
</organism>
<name>A0ABS7CZW0_9BACT</name>
<proteinExistence type="predicted"/>
<gene>
    <name evidence="10" type="ORF">K0O23_19960</name>
</gene>
<dbReference type="InterPro" id="IPR000014">
    <property type="entry name" value="PAS"/>
</dbReference>
<evidence type="ECO:0000256" key="1">
    <source>
        <dbReference type="ARBA" id="ARBA00000085"/>
    </source>
</evidence>
<dbReference type="Gene3D" id="3.30.565.10">
    <property type="entry name" value="Histidine kinase-like ATPase, C-terminal domain"/>
    <property type="match status" value="1"/>
</dbReference>
<dbReference type="Gene3D" id="3.30.450.20">
    <property type="entry name" value="PAS domain"/>
    <property type="match status" value="1"/>
</dbReference>
<dbReference type="CDD" id="cd00075">
    <property type="entry name" value="HATPase"/>
    <property type="match status" value="1"/>
</dbReference>
<feature type="transmembrane region" description="Helical" evidence="8">
    <location>
        <begin position="35"/>
        <end position="55"/>
    </location>
</feature>
<keyword evidence="5" id="KW-0418">Kinase</keyword>
<evidence type="ECO:0000256" key="6">
    <source>
        <dbReference type="ARBA" id="ARBA00022840"/>
    </source>
</evidence>
<dbReference type="PANTHER" id="PTHR43065">
    <property type="entry name" value="SENSOR HISTIDINE KINASE"/>
    <property type="match status" value="1"/>
</dbReference>
<dbReference type="Pfam" id="PF02518">
    <property type="entry name" value="HATPase_c"/>
    <property type="match status" value="1"/>
</dbReference>
<feature type="domain" description="Histidine kinase" evidence="9">
    <location>
        <begin position="230"/>
        <end position="457"/>
    </location>
</feature>
<evidence type="ECO:0000313" key="10">
    <source>
        <dbReference type="EMBL" id="MBW7469355.1"/>
    </source>
</evidence>
<evidence type="ECO:0000256" key="4">
    <source>
        <dbReference type="ARBA" id="ARBA00022741"/>
    </source>
</evidence>
<keyword evidence="11" id="KW-1185">Reference proteome</keyword>
<evidence type="ECO:0000256" key="7">
    <source>
        <dbReference type="ARBA" id="ARBA00023012"/>
    </source>
</evidence>
<dbReference type="Pfam" id="PF13188">
    <property type="entry name" value="PAS_8"/>
    <property type="match status" value="1"/>
</dbReference>
<keyword evidence="3" id="KW-0808">Transferase</keyword>
<sequence length="458" mass="52156">MGFRGFRLNLLLRLLLLVIVIVGFLVIIYRTDWYVTAFCLLLLASFLVYDLVYFVERTNRDISSFLEAMLHSDFTQRFAIQNKNSSYRNLYQSFNAISDAFMRIKAEQEAHYHYLQAIVEQVSVGIITVDENGNVLLANKAVKDMLHVAYLQHIQVLERVSHELLQAIKTTANNDKALVTVQSGQNQLLVNVHVTEIISQGRKLRIVTLQNIQSELEEKELQTWQKVIRVLTHEIMNSITPVISLTSTIGSLVQSEIVEKYRQGQLIEEESLEDIQAGLQTIERRSAGMLSFVQSYRRLMRLPASELHPLKVNEVLRNVHRLLEADMQAQHVPLKMYMPDENVMIMGDAEQLEQVLINLIKNGMEACKNMKSPCVEVVAYLPEQERDKIRIDVVDNGPGIPEDVLDKIFIPFYTTKKQGSGIGLSLSKQVMQQHGGSIRVSTKPGETTFTLQLKVMSA</sequence>
<evidence type="ECO:0000256" key="3">
    <source>
        <dbReference type="ARBA" id="ARBA00022679"/>
    </source>
</evidence>
<keyword evidence="4" id="KW-0547">Nucleotide-binding</keyword>
<comment type="caution">
    <text evidence="10">The sequence shown here is derived from an EMBL/GenBank/DDBJ whole genome shotgun (WGS) entry which is preliminary data.</text>
</comment>